<dbReference type="Gene3D" id="2.30.30.140">
    <property type="match status" value="1"/>
</dbReference>
<gene>
    <name evidence="9" type="primary">Dana\GF26775</name>
    <name evidence="9" type="ORF">GF26775</name>
</gene>
<dbReference type="AlphaFoldDB" id="A0A0P8YE82"/>
<dbReference type="SUPFAM" id="SSF63748">
    <property type="entry name" value="Tudor/PWWP/MBT"/>
    <property type="match status" value="1"/>
</dbReference>
<evidence type="ECO:0000259" key="8">
    <source>
        <dbReference type="Pfam" id="PF00567"/>
    </source>
</evidence>
<dbReference type="Pfam" id="PF00567">
    <property type="entry name" value="TUDOR"/>
    <property type="match status" value="1"/>
</dbReference>
<dbReference type="GO" id="GO:0005524">
    <property type="term" value="F:ATP binding"/>
    <property type="evidence" value="ECO:0007669"/>
    <property type="project" value="UniProtKB-KW"/>
</dbReference>
<keyword evidence="10" id="KW-1185">Reference proteome</keyword>
<keyword evidence="6" id="KW-0067">ATP-binding</keyword>
<dbReference type="GO" id="GO:0016787">
    <property type="term" value="F:hydrolase activity"/>
    <property type="evidence" value="ECO:0007669"/>
    <property type="project" value="UniProtKB-KW"/>
</dbReference>
<dbReference type="Proteomes" id="UP000007801">
    <property type="component" value="Unassembled WGS sequence"/>
</dbReference>
<sequence length="306" mass="35365">MFSKRTRPSTPKESSHFLPHLVEFQQGYGGVVSEKIAAQHVQLQQEREISRASRQCVICPVLLLYGRCRTLTCQYRHLLCEVDKSVSSAVPKQGRIQFEVLKICTPTHFASRLLTLKKDESADWLKLPHKDQYENVQKLLKDYYSQPENIRKLREPCRQDKCAYKCSDGRFERVSITFLPSNSRDSDIRVKNLDSNTAIYHVKLHELVQLPEDLKGFPPLALDIRLVGCIPFNGEETWQSPDLQPVGEFLKEGDICEASICFSLSHTIFVEQLEVEQGSYRELLERNRLSRYDNEIGNCLRIMCNK</sequence>
<dbReference type="PANTHER" id="PTHR22655">
    <property type="entry name" value="ATP-DEPENDENT RNA HELICASE TDRD12-RELATED"/>
    <property type="match status" value="1"/>
</dbReference>
<dbReference type="EMBL" id="CH902619">
    <property type="protein sequence ID" value="KPU77235.1"/>
    <property type="molecule type" value="Genomic_DNA"/>
</dbReference>
<dbReference type="GO" id="GO:0003724">
    <property type="term" value="F:RNA helicase activity"/>
    <property type="evidence" value="ECO:0007669"/>
    <property type="project" value="UniProtKB-EC"/>
</dbReference>
<comment type="catalytic activity">
    <reaction evidence="7">
        <text>ATP + H2O = ADP + phosphate + H(+)</text>
        <dbReference type="Rhea" id="RHEA:13065"/>
        <dbReference type="ChEBI" id="CHEBI:15377"/>
        <dbReference type="ChEBI" id="CHEBI:15378"/>
        <dbReference type="ChEBI" id="CHEBI:30616"/>
        <dbReference type="ChEBI" id="CHEBI:43474"/>
        <dbReference type="ChEBI" id="CHEBI:456216"/>
        <dbReference type="EC" id="3.6.4.13"/>
    </reaction>
</comment>
<evidence type="ECO:0000256" key="6">
    <source>
        <dbReference type="ARBA" id="ARBA00022840"/>
    </source>
</evidence>
<feature type="domain" description="Tudor" evidence="8">
    <location>
        <begin position="128"/>
        <end position="227"/>
    </location>
</feature>
<dbReference type="EC" id="3.6.4.13" evidence="1"/>
<proteinExistence type="predicted"/>
<keyword evidence="5" id="KW-0347">Helicase</keyword>
<dbReference type="OrthoDB" id="249932at2759"/>
<keyword evidence="3" id="KW-0547">Nucleotide-binding</keyword>
<evidence type="ECO:0000256" key="7">
    <source>
        <dbReference type="ARBA" id="ARBA00047984"/>
    </source>
</evidence>
<dbReference type="PANTHER" id="PTHR22655:SF2">
    <property type="entry name" value="ATP-DEPENDENT RNA HELICASE TDRD12-RELATED"/>
    <property type="match status" value="1"/>
</dbReference>
<dbReference type="InterPro" id="IPR002999">
    <property type="entry name" value="Tudor"/>
</dbReference>
<evidence type="ECO:0000313" key="9">
    <source>
        <dbReference type="EMBL" id="KPU77235.1"/>
    </source>
</evidence>
<name>A0A0P8YE82_DROAN</name>
<evidence type="ECO:0000256" key="1">
    <source>
        <dbReference type="ARBA" id="ARBA00012552"/>
    </source>
</evidence>
<keyword evidence="2" id="KW-0677">Repeat</keyword>
<evidence type="ECO:0000256" key="2">
    <source>
        <dbReference type="ARBA" id="ARBA00022737"/>
    </source>
</evidence>
<dbReference type="GO" id="GO:0042078">
    <property type="term" value="P:germ-line stem cell division"/>
    <property type="evidence" value="ECO:0007669"/>
    <property type="project" value="TreeGrafter"/>
</dbReference>
<organism evidence="9 10">
    <name type="scientific">Drosophila ananassae</name>
    <name type="common">Fruit fly</name>
    <dbReference type="NCBI Taxonomy" id="7217"/>
    <lineage>
        <taxon>Eukaryota</taxon>
        <taxon>Metazoa</taxon>
        <taxon>Ecdysozoa</taxon>
        <taxon>Arthropoda</taxon>
        <taxon>Hexapoda</taxon>
        <taxon>Insecta</taxon>
        <taxon>Pterygota</taxon>
        <taxon>Neoptera</taxon>
        <taxon>Endopterygota</taxon>
        <taxon>Diptera</taxon>
        <taxon>Brachycera</taxon>
        <taxon>Muscomorpha</taxon>
        <taxon>Ephydroidea</taxon>
        <taxon>Drosophilidae</taxon>
        <taxon>Drosophila</taxon>
        <taxon>Sophophora</taxon>
    </lineage>
</organism>
<evidence type="ECO:0000256" key="3">
    <source>
        <dbReference type="ARBA" id="ARBA00022741"/>
    </source>
</evidence>
<protein>
    <recommendedName>
        <fullName evidence="1">RNA helicase</fullName>
        <ecNumber evidence="1">3.6.4.13</ecNumber>
    </recommendedName>
</protein>
<accession>A0A0P8YE82</accession>
<evidence type="ECO:0000313" key="10">
    <source>
        <dbReference type="Proteomes" id="UP000007801"/>
    </source>
</evidence>
<evidence type="ECO:0000256" key="4">
    <source>
        <dbReference type="ARBA" id="ARBA00022801"/>
    </source>
</evidence>
<dbReference type="STRING" id="7217.A0A0P8YE82"/>
<reference evidence="9 10" key="1">
    <citation type="journal article" date="2007" name="Nature">
        <title>Evolution of genes and genomes on the Drosophila phylogeny.</title>
        <authorList>
            <consortium name="Drosophila 12 Genomes Consortium"/>
            <person name="Clark A.G."/>
            <person name="Eisen M.B."/>
            <person name="Smith D.R."/>
            <person name="Bergman C.M."/>
            <person name="Oliver B."/>
            <person name="Markow T.A."/>
            <person name="Kaufman T.C."/>
            <person name="Kellis M."/>
            <person name="Gelbart W."/>
            <person name="Iyer V.N."/>
            <person name="Pollard D.A."/>
            <person name="Sackton T.B."/>
            <person name="Larracuente A.M."/>
            <person name="Singh N.D."/>
            <person name="Abad J.P."/>
            <person name="Abt D.N."/>
            <person name="Adryan B."/>
            <person name="Aguade M."/>
            <person name="Akashi H."/>
            <person name="Anderson W.W."/>
            <person name="Aquadro C.F."/>
            <person name="Ardell D.H."/>
            <person name="Arguello R."/>
            <person name="Artieri C.G."/>
            <person name="Barbash D.A."/>
            <person name="Barker D."/>
            <person name="Barsanti P."/>
            <person name="Batterham P."/>
            <person name="Batzoglou S."/>
            <person name="Begun D."/>
            <person name="Bhutkar A."/>
            <person name="Blanco E."/>
            <person name="Bosak S.A."/>
            <person name="Bradley R.K."/>
            <person name="Brand A.D."/>
            <person name="Brent M.R."/>
            <person name="Brooks A.N."/>
            <person name="Brown R.H."/>
            <person name="Butlin R.K."/>
            <person name="Caggese C."/>
            <person name="Calvi B.R."/>
            <person name="Bernardo de Carvalho A."/>
            <person name="Caspi A."/>
            <person name="Castrezana S."/>
            <person name="Celniker S.E."/>
            <person name="Chang J.L."/>
            <person name="Chapple C."/>
            <person name="Chatterji S."/>
            <person name="Chinwalla A."/>
            <person name="Civetta A."/>
            <person name="Clifton S.W."/>
            <person name="Comeron J.M."/>
            <person name="Costello J.C."/>
            <person name="Coyne J.A."/>
            <person name="Daub J."/>
            <person name="David R.G."/>
            <person name="Delcher A.L."/>
            <person name="Delehaunty K."/>
            <person name="Do C.B."/>
            <person name="Ebling H."/>
            <person name="Edwards K."/>
            <person name="Eickbush T."/>
            <person name="Evans J.D."/>
            <person name="Filipski A."/>
            <person name="Findeiss S."/>
            <person name="Freyhult E."/>
            <person name="Fulton L."/>
            <person name="Fulton R."/>
            <person name="Garcia A.C."/>
            <person name="Gardiner A."/>
            <person name="Garfield D.A."/>
            <person name="Garvin B.E."/>
            <person name="Gibson G."/>
            <person name="Gilbert D."/>
            <person name="Gnerre S."/>
            <person name="Godfrey J."/>
            <person name="Good R."/>
            <person name="Gotea V."/>
            <person name="Gravely B."/>
            <person name="Greenberg A.J."/>
            <person name="Griffiths-Jones S."/>
            <person name="Gross S."/>
            <person name="Guigo R."/>
            <person name="Gustafson E.A."/>
            <person name="Haerty W."/>
            <person name="Hahn M.W."/>
            <person name="Halligan D.L."/>
            <person name="Halpern A.L."/>
            <person name="Halter G.M."/>
            <person name="Han M.V."/>
            <person name="Heger A."/>
            <person name="Hillier L."/>
            <person name="Hinrichs A.S."/>
            <person name="Holmes I."/>
            <person name="Hoskins R.A."/>
            <person name="Hubisz M.J."/>
            <person name="Hultmark D."/>
            <person name="Huntley M.A."/>
            <person name="Jaffe D.B."/>
            <person name="Jagadeeshan S."/>
            <person name="Jeck W.R."/>
            <person name="Johnson J."/>
            <person name="Jones C.D."/>
            <person name="Jordan W.C."/>
            <person name="Karpen G.H."/>
            <person name="Kataoka E."/>
            <person name="Keightley P.D."/>
            <person name="Kheradpour P."/>
            <person name="Kirkness E.F."/>
            <person name="Koerich L.B."/>
            <person name="Kristiansen K."/>
            <person name="Kudrna D."/>
            <person name="Kulathinal R.J."/>
            <person name="Kumar S."/>
            <person name="Kwok R."/>
            <person name="Lander E."/>
            <person name="Langley C.H."/>
            <person name="Lapoint R."/>
            <person name="Lazzaro B.P."/>
            <person name="Lee S.J."/>
            <person name="Levesque L."/>
            <person name="Li R."/>
            <person name="Lin C.F."/>
            <person name="Lin M.F."/>
            <person name="Lindblad-Toh K."/>
            <person name="Llopart A."/>
            <person name="Long M."/>
            <person name="Low L."/>
            <person name="Lozovsky E."/>
            <person name="Lu J."/>
            <person name="Luo M."/>
            <person name="Machado C.A."/>
            <person name="Makalowski W."/>
            <person name="Marzo M."/>
            <person name="Matsuda M."/>
            <person name="Matzkin L."/>
            <person name="McAllister B."/>
            <person name="McBride C.S."/>
            <person name="McKernan B."/>
            <person name="McKernan K."/>
            <person name="Mendez-Lago M."/>
            <person name="Minx P."/>
            <person name="Mollenhauer M.U."/>
            <person name="Montooth K."/>
            <person name="Mount S.M."/>
            <person name="Mu X."/>
            <person name="Myers E."/>
            <person name="Negre B."/>
            <person name="Newfeld S."/>
            <person name="Nielsen R."/>
            <person name="Noor M.A."/>
            <person name="O'Grady P."/>
            <person name="Pachter L."/>
            <person name="Papaceit M."/>
            <person name="Parisi M.J."/>
            <person name="Parisi M."/>
            <person name="Parts L."/>
            <person name="Pedersen J.S."/>
            <person name="Pesole G."/>
            <person name="Phillippy A.M."/>
            <person name="Ponting C.P."/>
            <person name="Pop M."/>
            <person name="Porcelli D."/>
            <person name="Powell J.R."/>
            <person name="Prohaska S."/>
            <person name="Pruitt K."/>
            <person name="Puig M."/>
            <person name="Quesneville H."/>
            <person name="Ram K.R."/>
            <person name="Rand D."/>
            <person name="Rasmussen M.D."/>
            <person name="Reed L.K."/>
            <person name="Reenan R."/>
            <person name="Reily A."/>
            <person name="Remington K.A."/>
            <person name="Rieger T.T."/>
            <person name="Ritchie M.G."/>
            <person name="Robin C."/>
            <person name="Rogers Y.H."/>
            <person name="Rohde C."/>
            <person name="Rozas J."/>
            <person name="Rubenfield M.J."/>
            <person name="Ruiz A."/>
            <person name="Russo S."/>
            <person name="Salzberg S.L."/>
            <person name="Sanchez-Gracia A."/>
            <person name="Saranga D.J."/>
            <person name="Sato H."/>
            <person name="Schaeffer S.W."/>
            <person name="Schatz M.C."/>
            <person name="Schlenke T."/>
            <person name="Schwartz R."/>
            <person name="Segarra C."/>
            <person name="Singh R.S."/>
            <person name="Sirot L."/>
            <person name="Sirota M."/>
            <person name="Sisneros N.B."/>
            <person name="Smith C.D."/>
            <person name="Smith T.F."/>
            <person name="Spieth J."/>
            <person name="Stage D.E."/>
            <person name="Stark A."/>
            <person name="Stephan W."/>
            <person name="Strausberg R.L."/>
            <person name="Strempel S."/>
            <person name="Sturgill D."/>
            <person name="Sutton G."/>
            <person name="Sutton G.G."/>
            <person name="Tao W."/>
            <person name="Teichmann S."/>
            <person name="Tobari Y.N."/>
            <person name="Tomimura Y."/>
            <person name="Tsolas J.M."/>
            <person name="Valente V.L."/>
            <person name="Venter E."/>
            <person name="Venter J.C."/>
            <person name="Vicario S."/>
            <person name="Vieira F.G."/>
            <person name="Vilella A.J."/>
            <person name="Villasante A."/>
            <person name="Walenz B."/>
            <person name="Wang J."/>
            <person name="Wasserman M."/>
            <person name="Watts T."/>
            <person name="Wilson D."/>
            <person name="Wilson R.K."/>
            <person name="Wing R.A."/>
            <person name="Wolfner M.F."/>
            <person name="Wong A."/>
            <person name="Wong G.K."/>
            <person name="Wu C.I."/>
            <person name="Wu G."/>
            <person name="Yamamoto D."/>
            <person name="Yang H.P."/>
            <person name="Yang S.P."/>
            <person name="Yorke J.A."/>
            <person name="Yoshida K."/>
            <person name="Zdobnov E."/>
            <person name="Zhang P."/>
            <person name="Zhang Y."/>
            <person name="Zimin A.V."/>
            <person name="Baldwin J."/>
            <person name="Abdouelleil A."/>
            <person name="Abdulkadir J."/>
            <person name="Abebe A."/>
            <person name="Abera B."/>
            <person name="Abreu J."/>
            <person name="Acer S.C."/>
            <person name="Aftuck L."/>
            <person name="Alexander A."/>
            <person name="An P."/>
            <person name="Anderson E."/>
            <person name="Anderson S."/>
            <person name="Arachi H."/>
            <person name="Azer M."/>
            <person name="Bachantsang P."/>
            <person name="Barry A."/>
            <person name="Bayul T."/>
            <person name="Berlin A."/>
            <person name="Bessette D."/>
            <person name="Bloom T."/>
            <person name="Blye J."/>
            <person name="Boguslavskiy L."/>
            <person name="Bonnet C."/>
            <person name="Boukhgalter B."/>
            <person name="Bourzgui I."/>
            <person name="Brown A."/>
            <person name="Cahill P."/>
            <person name="Channer S."/>
            <person name="Cheshatsang Y."/>
            <person name="Chuda L."/>
            <person name="Citroen M."/>
            <person name="Collymore A."/>
            <person name="Cooke P."/>
            <person name="Costello M."/>
            <person name="D'Aco K."/>
            <person name="Daza R."/>
            <person name="De Haan G."/>
            <person name="DeGray S."/>
            <person name="DeMaso C."/>
            <person name="Dhargay N."/>
            <person name="Dooley K."/>
            <person name="Dooley E."/>
            <person name="Doricent M."/>
            <person name="Dorje P."/>
            <person name="Dorjee K."/>
            <person name="Dupes A."/>
            <person name="Elong R."/>
            <person name="Falk J."/>
            <person name="Farina A."/>
            <person name="Faro S."/>
            <person name="Ferguson D."/>
            <person name="Fisher S."/>
            <person name="Foley C.D."/>
            <person name="Franke A."/>
            <person name="Friedrich D."/>
            <person name="Gadbois L."/>
            <person name="Gearin G."/>
            <person name="Gearin C.R."/>
            <person name="Giannoukos G."/>
            <person name="Goode T."/>
            <person name="Graham J."/>
            <person name="Grandbois E."/>
            <person name="Grewal S."/>
            <person name="Gyaltsen K."/>
            <person name="Hafez N."/>
            <person name="Hagos B."/>
            <person name="Hall J."/>
            <person name="Henson C."/>
            <person name="Hollinger A."/>
            <person name="Honan T."/>
            <person name="Huard M.D."/>
            <person name="Hughes L."/>
            <person name="Hurhula B."/>
            <person name="Husby M.E."/>
            <person name="Kamat A."/>
            <person name="Kanga B."/>
            <person name="Kashin S."/>
            <person name="Khazanovich D."/>
            <person name="Kisner P."/>
            <person name="Lance K."/>
            <person name="Lara M."/>
            <person name="Lee W."/>
            <person name="Lennon N."/>
            <person name="Letendre F."/>
            <person name="LeVine R."/>
            <person name="Lipovsky A."/>
            <person name="Liu X."/>
            <person name="Liu J."/>
            <person name="Liu S."/>
            <person name="Lokyitsang T."/>
            <person name="Lokyitsang Y."/>
            <person name="Lubonja R."/>
            <person name="Lui A."/>
            <person name="MacDonald P."/>
            <person name="Magnisalis V."/>
            <person name="Maru K."/>
            <person name="Matthews C."/>
            <person name="McCusker W."/>
            <person name="McDonough S."/>
            <person name="Mehta T."/>
            <person name="Meldrim J."/>
            <person name="Meneus L."/>
            <person name="Mihai O."/>
            <person name="Mihalev A."/>
            <person name="Mihova T."/>
            <person name="Mittelman R."/>
            <person name="Mlenga V."/>
            <person name="Montmayeur A."/>
            <person name="Mulrain L."/>
            <person name="Navidi A."/>
            <person name="Naylor J."/>
            <person name="Negash T."/>
            <person name="Nguyen T."/>
            <person name="Nguyen N."/>
            <person name="Nicol R."/>
            <person name="Norbu C."/>
            <person name="Norbu N."/>
            <person name="Novod N."/>
            <person name="O'Neill B."/>
            <person name="Osman S."/>
            <person name="Markiewicz E."/>
            <person name="Oyono O.L."/>
            <person name="Patti C."/>
            <person name="Phunkhang P."/>
            <person name="Pierre F."/>
            <person name="Priest M."/>
            <person name="Raghuraman S."/>
            <person name="Rege F."/>
            <person name="Reyes R."/>
            <person name="Rise C."/>
            <person name="Rogov P."/>
            <person name="Ross K."/>
            <person name="Ryan E."/>
            <person name="Settipalli S."/>
            <person name="Shea T."/>
            <person name="Sherpa N."/>
            <person name="Shi L."/>
            <person name="Shih D."/>
            <person name="Sparrow T."/>
            <person name="Spaulding J."/>
            <person name="Stalker J."/>
            <person name="Stange-Thomann N."/>
            <person name="Stavropoulos S."/>
            <person name="Stone C."/>
            <person name="Strader C."/>
            <person name="Tesfaye S."/>
            <person name="Thomson T."/>
            <person name="Thoulutsang Y."/>
            <person name="Thoulutsang D."/>
            <person name="Topham K."/>
            <person name="Topping I."/>
            <person name="Tsamla T."/>
            <person name="Vassiliev H."/>
            <person name="Vo A."/>
            <person name="Wangchuk T."/>
            <person name="Wangdi T."/>
            <person name="Weiand M."/>
            <person name="Wilkinson J."/>
            <person name="Wilson A."/>
            <person name="Yadav S."/>
            <person name="Young G."/>
            <person name="Yu Q."/>
            <person name="Zembek L."/>
            <person name="Zhong D."/>
            <person name="Zimmer A."/>
            <person name="Zwirko Z."/>
            <person name="Jaffe D.B."/>
            <person name="Alvarez P."/>
            <person name="Brockman W."/>
            <person name="Butler J."/>
            <person name="Chin C."/>
            <person name="Gnerre S."/>
            <person name="Grabherr M."/>
            <person name="Kleber M."/>
            <person name="Mauceli E."/>
            <person name="MacCallum I."/>
        </authorList>
    </citation>
    <scope>NUCLEOTIDE SEQUENCE [LARGE SCALE GENOMIC DNA]</scope>
    <source>
        <strain evidence="10">Tucson 14024-0371.13</strain>
    </source>
</reference>
<dbReference type="InParanoid" id="A0A0P8YE82"/>
<keyword evidence="4" id="KW-0378">Hydrolase</keyword>
<evidence type="ECO:0000256" key="5">
    <source>
        <dbReference type="ARBA" id="ARBA00022806"/>
    </source>
</evidence>